<dbReference type="Ensembl" id="ENSCCRT00015002982.1">
    <property type="protein sequence ID" value="ENSCCRP00015002838.1"/>
    <property type="gene ID" value="ENSCCRG00015001794.1"/>
</dbReference>
<dbReference type="FunFam" id="2.60.120.330:FF:000038">
    <property type="entry name" value="Si:dkey-10o6.2"/>
    <property type="match status" value="1"/>
</dbReference>
<protein>
    <submittedName>
        <fullName evidence="3">Si:dkey-10o6.2</fullName>
    </submittedName>
</protein>
<feature type="domain" description="Fe2OG dioxygenase" evidence="2">
    <location>
        <begin position="170"/>
        <end position="276"/>
    </location>
</feature>
<evidence type="ECO:0000259" key="2">
    <source>
        <dbReference type="PROSITE" id="PS51471"/>
    </source>
</evidence>
<keyword evidence="1" id="KW-0479">Metal-binding</keyword>
<name>A0A8C1S5N4_CYPCA</name>
<dbReference type="SUPFAM" id="SSF51197">
    <property type="entry name" value="Clavaminate synthase-like"/>
    <property type="match status" value="1"/>
</dbReference>
<dbReference type="GO" id="GO:0016491">
    <property type="term" value="F:oxidoreductase activity"/>
    <property type="evidence" value="ECO:0007669"/>
    <property type="project" value="UniProtKB-KW"/>
</dbReference>
<comment type="similarity">
    <text evidence="1">Belongs to the iron/ascorbate-dependent oxidoreductase family.</text>
</comment>
<organism evidence="3 4">
    <name type="scientific">Cyprinus carpio</name>
    <name type="common">Common carp</name>
    <dbReference type="NCBI Taxonomy" id="7962"/>
    <lineage>
        <taxon>Eukaryota</taxon>
        <taxon>Metazoa</taxon>
        <taxon>Chordata</taxon>
        <taxon>Craniata</taxon>
        <taxon>Vertebrata</taxon>
        <taxon>Euteleostomi</taxon>
        <taxon>Actinopterygii</taxon>
        <taxon>Neopterygii</taxon>
        <taxon>Teleostei</taxon>
        <taxon>Ostariophysi</taxon>
        <taxon>Cypriniformes</taxon>
        <taxon>Cyprinidae</taxon>
        <taxon>Cyprininae</taxon>
        <taxon>Cyprinus</taxon>
    </lineage>
</organism>
<dbReference type="GO" id="GO:0046872">
    <property type="term" value="F:metal ion binding"/>
    <property type="evidence" value="ECO:0007669"/>
    <property type="project" value="UniProtKB-KW"/>
</dbReference>
<evidence type="ECO:0000313" key="4">
    <source>
        <dbReference type="Proteomes" id="UP000694700"/>
    </source>
</evidence>
<accession>A0A8C1S5N4</accession>
<dbReference type="Proteomes" id="UP000694700">
    <property type="component" value="Unplaced"/>
</dbReference>
<dbReference type="Pfam" id="PF03171">
    <property type="entry name" value="2OG-FeII_Oxy"/>
    <property type="match status" value="1"/>
</dbReference>
<sequence length="311" mass="34813">MEIPVVDFNVYELGKTNVSDDSLEKLSDELRKAFSEVGFVYLKNTGINQDEVEKVMGVSKKFFFLPENIKKPFSRGNFSCDANHGWVSLEKESLNPRRPGDLKEAFNTTSLRADINWPSEGVDDFRDVHVSFYLRCKELSLRVLRVMALGLNLEAEVFLSAHKHIGSDVNGTTLRTLYYPPVNSTCVKENQLRCGEHSDYGSITLVFQSSEGGLQVLNRAGEFISAPSIPGTVLINIADLMQRWTSDIYVSAVHRVLLPPAGDSSTRQSLAFFVQPDDEAMISCCDGSDKYPPVKSVDYLLSRFKESYGKN</sequence>
<keyword evidence="1" id="KW-0560">Oxidoreductase</keyword>
<dbReference type="InterPro" id="IPR005123">
    <property type="entry name" value="Oxoglu/Fe-dep_dioxygenase_dom"/>
</dbReference>
<dbReference type="PROSITE" id="PS51471">
    <property type="entry name" value="FE2OG_OXY"/>
    <property type="match status" value="1"/>
</dbReference>
<dbReference type="InterPro" id="IPR050231">
    <property type="entry name" value="Iron_ascorbate_oxido_reductase"/>
</dbReference>
<proteinExistence type="inferred from homology"/>
<dbReference type="Gene3D" id="2.60.120.330">
    <property type="entry name" value="B-lactam Antibiotic, Isopenicillin N Synthase, Chain"/>
    <property type="match status" value="1"/>
</dbReference>
<dbReference type="InterPro" id="IPR026992">
    <property type="entry name" value="DIOX_N"/>
</dbReference>
<evidence type="ECO:0000313" key="3">
    <source>
        <dbReference type="Ensembl" id="ENSCCRP00015002838.1"/>
    </source>
</evidence>
<dbReference type="InterPro" id="IPR044861">
    <property type="entry name" value="IPNS-like_FE2OG_OXY"/>
</dbReference>
<reference evidence="3" key="1">
    <citation type="submission" date="2025-08" db="UniProtKB">
        <authorList>
            <consortium name="Ensembl"/>
        </authorList>
    </citation>
    <scope>IDENTIFICATION</scope>
</reference>
<dbReference type="Pfam" id="PF14226">
    <property type="entry name" value="DIOX_N"/>
    <property type="match status" value="1"/>
</dbReference>
<keyword evidence="1" id="KW-0408">Iron</keyword>
<dbReference type="AlphaFoldDB" id="A0A8C1S5N4"/>
<dbReference type="PRINTS" id="PR00682">
    <property type="entry name" value="IPNSYNTHASE"/>
</dbReference>
<evidence type="ECO:0000256" key="1">
    <source>
        <dbReference type="RuleBase" id="RU003682"/>
    </source>
</evidence>
<dbReference type="PANTHER" id="PTHR47990">
    <property type="entry name" value="2-OXOGLUTARATE (2OG) AND FE(II)-DEPENDENT OXYGENASE SUPERFAMILY PROTEIN-RELATED"/>
    <property type="match status" value="1"/>
</dbReference>
<dbReference type="InterPro" id="IPR027443">
    <property type="entry name" value="IPNS-like_sf"/>
</dbReference>